<dbReference type="Proteomes" id="UP000014680">
    <property type="component" value="Unassembled WGS sequence"/>
</dbReference>
<dbReference type="VEuPathDB" id="AmoebaDB:EIN_251240"/>
<feature type="transmembrane region" description="Helical" evidence="9">
    <location>
        <begin position="6"/>
        <end position="22"/>
    </location>
</feature>
<dbReference type="EMBL" id="KB206169">
    <property type="protein sequence ID" value="ELP94980.1"/>
    <property type="molecule type" value="Genomic_DNA"/>
</dbReference>
<keyword evidence="2" id="KW-0813">Transport</keyword>
<keyword evidence="5 9" id="KW-1133">Transmembrane helix</keyword>
<comment type="subcellular location">
    <subcellularLocation>
        <location evidence="1">Endoplasmic reticulum membrane</location>
    </subcellularLocation>
</comment>
<dbReference type="CDD" id="cd21675">
    <property type="entry name" value="SMP_TEX2"/>
    <property type="match status" value="1"/>
</dbReference>
<dbReference type="GeneID" id="14893836"/>
<feature type="domain" description="SMP-LTD" evidence="10">
    <location>
        <begin position="219"/>
        <end position="411"/>
    </location>
</feature>
<dbReference type="OrthoDB" id="26740at2759"/>
<evidence type="ECO:0000256" key="8">
    <source>
        <dbReference type="ARBA" id="ARBA00023136"/>
    </source>
</evidence>
<evidence type="ECO:0000256" key="4">
    <source>
        <dbReference type="ARBA" id="ARBA00022824"/>
    </source>
</evidence>
<evidence type="ECO:0000256" key="9">
    <source>
        <dbReference type="SAM" id="Phobius"/>
    </source>
</evidence>
<dbReference type="OMA" id="KCWDTSR"/>
<dbReference type="GO" id="GO:0005789">
    <property type="term" value="C:endoplasmic reticulum membrane"/>
    <property type="evidence" value="ECO:0007669"/>
    <property type="project" value="UniProtKB-SubCell"/>
</dbReference>
<keyword evidence="4" id="KW-0256">Endoplasmic reticulum</keyword>
<evidence type="ECO:0000256" key="3">
    <source>
        <dbReference type="ARBA" id="ARBA00022692"/>
    </source>
</evidence>
<evidence type="ECO:0000256" key="1">
    <source>
        <dbReference type="ARBA" id="ARBA00004586"/>
    </source>
</evidence>
<dbReference type="RefSeq" id="XP_004261751.1">
    <property type="nucleotide sequence ID" value="XM_004261703.1"/>
</dbReference>
<sequence>MFGVIVGLGVGLVPALLIYFAVRTKYVLQLIQQKFDESKKNIDANREDNYISSEEYIFIKRTQNPKYNTLIITGDSEETNKDKKDVKKETKSVVSLSDKGILIQVETEEYYVLYTDITSATVPGTFLRYLPGDGLRITAVTQIFPSYYEVEMHFETGIALERFYLSLIQNISETTSSASVSLNCLKDTDGLSDIDKAKRVKCYAKHFSLVLDNITLLKGGESLGWFYGANYLAHRVFFTFYNNNVFLNLIKKVIQTKINKNPLPSFVEKFECSEFQMGPFLPVFNDPEVRTTNSPDKTFVDATIHYLDGFTIKFNVKLKLLFGTITVTAIAKLEKLDALVRLMFQSIPTNIVWFAFTTEPQMEIKIEIPSLQSRAVPDVVQKKAESFIMLFVRKEILGSFVLPNMKPVEIPDPSKDMETQINNSLEKFKYESPTALADYSRHKKFFKKAEETMEFQKRFVKLNN</sequence>
<evidence type="ECO:0000256" key="6">
    <source>
        <dbReference type="ARBA" id="ARBA00023055"/>
    </source>
</evidence>
<protein>
    <recommendedName>
        <fullName evidence="10">SMP-LTD domain-containing protein</fullName>
    </recommendedName>
</protein>
<keyword evidence="8 9" id="KW-0472">Membrane</keyword>
<evidence type="ECO:0000313" key="12">
    <source>
        <dbReference type="Proteomes" id="UP000014680"/>
    </source>
</evidence>
<keyword evidence="7" id="KW-0446">Lipid-binding</keyword>
<keyword evidence="6" id="KW-0445">Lipid transport</keyword>
<dbReference type="AlphaFoldDB" id="A0A0A1UEH3"/>
<evidence type="ECO:0000313" key="11">
    <source>
        <dbReference type="EMBL" id="ELP94980.1"/>
    </source>
</evidence>
<dbReference type="PANTHER" id="PTHR13466">
    <property type="entry name" value="TEX2 PROTEIN-RELATED"/>
    <property type="match status" value="1"/>
</dbReference>
<dbReference type="PROSITE" id="PS51847">
    <property type="entry name" value="SMP"/>
    <property type="match status" value="1"/>
</dbReference>
<name>A0A0A1UEH3_ENTIV</name>
<proteinExistence type="predicted"/>
<gene>
    <name evidence="11" type="ORF">EIN_251240</name>
</gene>
<organism evidence="11 12">
    <name type="scientific">Entamoeba invadens IP1</name>
    <dbReference type="NCBI Taxonomy" id="370355"/>
    <lineage>
        <taxon>Eukaryota</taxon>
        <taxon>Amoebozoa</taxon>
        <taxon>Evosea</taxon>
        <taxon>Archamoebae</taxon>
        <taxon>Mastigamoebida</taxon>
        <taxon>Entamoebidae</taxon>
        <taxon>Entamoeba</taxon>
    </lineage>
</organism>
<evidence type="ECO:0000259" key="10">
    <source>
        <dbReference type="PROSITE" id="PS51847"/>
    </source>
</evidence>
<dbReference type="PANTHER" id="PTHR13466:SF0">
    <property type="entry name" value="SMP-LTD DOMAIN-CONTAINING PROTEIN"/>
    <property type="match status" value="1"/>
</dbReference>
<dbReference type="InterPro" id="IPR031468">
    <property type="entry name" value="SMP_LBD"/>
</dbReference>
<evidence type="ECO:0000256" key="5">
    <source>
        <dbReference type="ARBA" id="ARBA00022989"/>
    </source>
</evidence>
<dbReference type="KEGG" id="eiv:EIN_251240"/>
<reference evidence="11 12" key="1">
    <citation type="submission" date="2012-10" db="EMBL/GenBank/DDBJ databases">
        <authorList>
            <person name="Zafar N."/>
            <person name="Inman J."/>
            <person name="Hall N."/>
            <person name="Lorenzi H."/>
            <person name="Caler E."/>
        </authorList>
    </citation>
    <scope>NUCLEOTIDE SEQUENCE [LARGE SCALE GENOMIC DNA]</scope>
    <source>
        <strain evidence="11 12">IP1</strain>
    </source>
</reference>
<evidence type="ECO:0000256" key="2">
    <source>
        <dbReference type="ARBA" id="ARBA00022448"/>
    </source>
</evidence>
<dbReference type="GO" id="GO:0008289">
    <property type="term" value="F:lipid binding"/>
    <property type="evidence" value="ECO:0007669"/>
    <property type="project" value="UniProtKB-KW"/>
</dbReference>
<accession>A0A0A1UEH3</accession>
<evidence type="ECO:0000256" key="7">
    <source>
        <dbReference type="ARBA" id="ARBA00023121"/>
    </source>
</evidence>
<keyword evidence="12" id="KW-1185">Reference proteome</keyword>
<dbReference type="GO" id="GO:0006869">
    <property type="term" value="P:lipid transport"/>
    <property type="evidence" value="ECO:0007669"/>
    <property type="project" value="UniProtKB-KW"/>
</dbReference>
<keyword evidence="3 9" id="KW-0812">Transmembrane</keyword>